<dbReference type="PANTHER" id="PTHR37530:SF1">
    <property type="entry name" value="OUTER MEMBRANE PROTEIN SLP"/>
    <property type="match status" value="1"/>
</dbReference>
<protein>
    <recommendedName>
        <fullName evidence="2">Outer membrane lipoprotein, Slp family</fullName>
    </recommendedName>
</protein>
<evidence type="ECO:0008006" key="2">
    <source>
        <dbReference type="Google" id="ProtNLM"/>
    </source>
</evidence>
<comment type="caution">
    <text evidence="1">The sequence shown here is derived from an EMBL/GenBank/DDBJ whole genome shotgun (WGS) entry which is preliminary data.</text>
</comment>
<sequence>MFMRILACALALWVLTGCSRQVISREALLLTDQTAPFAAVRENPAAHVDRYLLVGGAVARISNTPEGAELEVVQFPLGSSDRPDEKKGSEGRFLARSRGFLDPLIYKPGRLVTLVGKVTGGVTRPLEGVNYRYPVLEVREIHPWKPEDPYAPPPFHFGIGVGVGL</sequence>
<dbReference type="Pfam" id="PF03843">
    <property type="entry name" value="Slp"/>
    <property type="match status" value="1"/>
</dbReference>
<dbReference type="PANTHER" id="PTHR37530">
    <property type="entry name" value="OUTER MEMBRANE PROTEIN SLP"/>
    <property type="match status" value="1"/>
</dbReference>
<dbReference type="PIRSF" id="PIRSF004982">
    <property type="entry name" value="SlP"/>
    <property type="match status" value="1"/>
</dbReference>
<organism evidence="1">
    <name type="scientific">Geobacter metallireducens</name>
    <dbReference type="NCBI Taxonomy" id="28232"/>
    <lineage>
        <taxon>Bacteria</taxon>
        <taxon>Pseudomonadati</taxon>
        <taxon>Thermodesulfobacteriota</taxon>
        <taxon>Desulfuromonadia</taxon>
        <taxon>Geobacterales</taxon>
        <taxon>Geobacteraceae</taxon>
        <taxon>Geobacter</taxon>
    </lineage>
</organism>
<proteinExistence type="predicted"/>
<dbReference type="PROSITE" id="PS51257">
    <property type="entry name" value="PROKAR_LIPOPROTEIN"/>
    <property type="match status" value="1"/>
</dbReference>
<dbReference type="EMBL" id="DSOV01000073">
    <property type="protein sequence ID" value="HEN43706.1"/>
    <property type="molecule type" value="Genomic_DNA"/>
</dbReference>
<name>A0A831XMZ0_GEOME</name>
<reference evidence="1" key="1">
    <citation type="journal article" date="2020" name="mSystems">
        <title>Genome- and Community-Level Interaction Insights into Carbon Utilization and Element Cycling Functions of Hydrothermarchaeota in Hydrothermal Sediment.</title>
        <authorList>
            <person name="Zhou Z."/>
            <person name="Liu Y."/>
            <person name="Xu W."/>
            <person name="Pan J."/>
            <person name="Luo Z.H."/>
            <person name="Li M."/>
        </authorList>
    </citation>
    <scope>NUCLEOTIDE SEQUENCE [LARGE SCALE GENOMIC DNA]</scope>
    <source>
        <strain evidence="1">SpSt-349</strain>
    </source>
</reference>
<gene>
    <name evidence="1" type="ORF">ENQ87_15335</name>
</gene>
<dbReference type="InterPro" id="IPR004658">
    <property type="entry name" value="OMP_Slp"/>
</dbReference>
<dbReference type="GO" id="GO:0019867">
    <property type="term" value="C:outer membrane"/>
    <property type="evidence" value="ECO:0007669"/>
    <property type="project" value="InterPro"/>
</dbReference>
<dbReference type="AlphaFoldDB" id="A0A831XMZ0"/>
<accession>A0A831XMZ0</accession>
<evidence type="ECO:0000313" key="1">
    <source>
        <dbReference type="EMBL" id="HEN43706.1"/>
    </source>
</evidence>